<keyword evidence="10 12" id="KW-0503">Monooxygenase</keyword>
<dbReference type="Pfam" id="PF00067">
    <property type="entry name" value="p450"/>
    <property type="match status" value="1"/>
</dbReference>
<evidence type="ECO:0000256" key="5">
    <source>
        <dbReference type="ARBA" id="ARBA00022692"/>
    </source>
</evidence>
<evidence type="ECO:0000256" key="4">
    <source>
        <dbReference type="ARBA" id="ARBA00022617"/>
    </source>
</evidence>
<dbReference type="HOGENOM" id="CLU_001570_20_2_1"/>
<organism evidence="13 14">
    <name type="scientific">Sphaerobolus stellatus (strain SS14)</name>
    <dbReference type="NCBI Taxonomy" id="990650"/>
    <lineage>
        <taxon>Eukaryota</taxon>
        <taxon>Fungi</taxon>
        <taxon>Dikarya</taxon>
        <taxon>Basidiomycota</taxon>
        <taxon>Agaricomycotina</taxon>
        <taxon>Agaricomycetes</taxon>
        <taxon>Phallomycetidae</taxon>
        <taxon>Geastrales</taxon>
        <taxon>Sphaerobolaceae</taxon>
        <taxon>Sphaerobolus</taxon>
    </lineage>
</organism>
<dbReference type="GO" id="GO:0004497">
    <property type="term" value="F:monooxygenase activity"/>
    <property type="evidence" value="ECO:0007669"/>
    <property type="project" value="UniProtKB-KW"/>
</dbReference>
<dbReference type="EMBL" id="KN837104">
    <property type="protein sequence ID" value="KIJ47075.1"/>
    <property type="molecule type" value="Genomic_DNA"/>
</dbReference>
<dbReference type="AlphaFoldDB" id="A0A0C9UVL0"/>
<dbReference type="InterPro" id="IPR036396">
    <property type="entry name" value="Cyt_P450_sf"/>
</dbReference>
<evidence type="ECO:0000256" key="2">
    <source>
        <dbReference type="ARBA" id="ARBA00004370"/>
    </source>
</evidence>
<accession>A0A0C9UVL0</accession>
<reference evidence="13 14" key="1">
    <citation type="submission" date="2014-06" db="EMBL/GenBank/DDBJ databases">
        <title>Evolutionary Origins and Diversification of the Mycorrhizal Mutualists.</title>
        <authorList>
            <consortium name="DOE Joint Genome Institute"/>
            <consortium name="Mycorrhizal Genomics Consortium"/>
            <person name="Kohler A."/>
            <person name="Kuo A."/>
            <person name="Nagy L.G."/>
            <person name="Floudas D."/>
            <person name="Copeland A."/>
            <person name="Barry K.W."/>
            <person name="Cichocki N."/>
            <person name="Veneault-Fourrey C."/>
            <person name="LaButti K."/>
            <person name="Lindquist E.A."/>
            <person name="Lipzen A."/>
            <person name="Lundell T."/>
            <person name="Morin E."/>
            <person name="Murat C."/>
            <person name="Riley R."/>
            <person name="Ohm R."/>
            <person name="Sun H."/>
            <person name="Tunlid A."/>
            <person name="Henrissat B."/>
            <person name="Grigoriev I.V."/>
            <person name="Hibbett D.S."/>
            <person name="Martin F."/>
        </authorList>
    </citation>
    <scope>NUCLEOTIDE SEQUENCE [LARGE SCALE GENOMIC DNA]</scope>
    <source>
        <strain evidence="13 14">SS14</strain>
    </source>
</reference>
<dbReference type="GO" id="GO:0016705">
    <property type="term" value="F:oxidoreductase activity, acting on paired donors, with incorporation or reduction of molecular oxygen"/>
    <property type="evidence" value="ECO:0007669"/>
    <property type="project" value="InterPro"/>
</dbReference>
<keyword evidence="6 12" id="KW-0479">Metal-binding</keyword>
<dbReference type="PANTHER" id="PTHR46300">
    <property type="entry name" value="P450, PUTATIVE (EUROFUNG)-RELATED-RELATED"/>
    <property type="match status" value="1"/>
</dbReference>
<dbReference type="Gene3D" id="1.10.630.10">
    <property type="entry name" value="Cytochrome P450"/>
    <property type="match status" value="1"/>
</dbReference>
<keyword evidence="5" id="KW-0812">Transmembrane</keyword>
<keyword evidence="14" id="KW-1185">Reference proteome</keyword>
<keyword evidence="4 12" id="KW-0349">Heme</keyword>
<sequence>MLLRDEDDFGPNTDTFNPEIYFLPEVRDPGKTGAFGFGRRICPGRYMAMNSVFFAIASILQVFEISKARDASGEEIPVEAEFTSGFFSLAKDFKCTIRPRSSTAEELVISGI</sequence>
<evidence type="ECO:0000256" key="8">
    <source>
        <dbReference type="ARBA" id="ARBA00023002"/>
    </source>
</evidence>
<keyword evidence="8 12" id="KW-0560">Oxidoreductase</keyword>
<evidence type="ECO:0000256" key="10">
    <source>
        <dbReference type="ARBA" id="ARBA00023033"/>
    </source>
</evidence>
<evidence type="ECO:0000256" key="1">
    <source>
        <dbReference type="ARBA" id="ARBA00001971"/>
    </source>
</evidence>
<comment type="subcellular location">
    <subcellularLocation>
        <location evidence="2">Membrane</location>
    </subcellularLocation>
</comment>
<evidence type="ECO:0008006" key="15">
    <source>
        <dbReference type="Google" id="ProtNLM"/>
    </source>
</evidence>
<dbReference type="Proteomes" id="UP000054279">
    <property type="component" value="Unassembled WGS sequence"/>
</dbReference>
<comment type="similarity">
    <text evidence="3 12">Belongs to the cytochrome P450 family.</text>
</comment>
<evidence type="ECO:0000256" key="7">
    <source>
        <dbReference type="ARBA" id="ARBA00022989"/>
    </source>
</evidence>
<keyword evidence="7" id="KW-1133">Transmembrane helix</keyword>
<evidence type="ECO:0000256" key="6">
    <source>
        <dbReference type="ARBA" id="ARBA00022723"/>
    </source>
</evidence>
<name>A0A0C9UVL0_SPHS4</name>
<dbReference type="GO" id="GO:0016020">
    <property type="term" value="C:membrane"/>
    <property type="evidence" value="ECO:0007669"/>
    <property type="project" value="UniProtKB-SubCell"/>
</dbReference>
<dbReference type="PROSITE" id="PS00086">
    <property type="entry name" value="CYTOCHROME_P450"/>
    <property type="match status" value="1"/>
</dbReference>
<protein>
    <recommendedName>
        <fullName evidence="15">Cytochrome P450</fullName>
    </recommendedName>
</protein>
<gene>
    <name evidence="13" type="ORF">M422DRAFT_164363</name>
</gene>
<evidence type="ECO:0000256" key="9">
    <source>
        <dbReference type="ARBA" id="ARBA00023004"/>
    </source>
</evidence>
<evidence type="ECO:0000256" key="12">
    <source>
        <dbReference type="RuleBase" id="RU000461"/>
    </source>
</evidence>
<dbReference type="GO" id="GO:0020037">
    <property type="term" value="F:heme binding"/>
    <property type="evidence" value="ECO:0007669"/>
    <property type="project" value="InterPro"/>
</dbReference>
<keyword evidence="11" id="KW-0472">Membrane</keyword>
<comment type="cofactor">
    <cofactor evidence="1">
        <name>heme</name>
        <dbReference type="ChEBI" id="CHEBI:30413"/>
    </cofactor>
</comment>
<proteinExistence type="inferred from homology"/>
<keyword evidence="9 12" id="KW-0408">Iron</keyword>
<dbReference type="GO" id="GO:0005506">
    <property type="term" value="F:iron ion binding"/>
    <property type="evidence" value="ECO:0007669"/>
    <property type="project" value="InterPro"/>
</dbReference>
<dbReference type="PANTHER" id="PTHR46300:SF2">
    <property type="entry name" value="CYTOCHROME P450 MONOOXYGENASE ALNH-RELATED"/>
    <property type="match status" value="1"/>
</dbReference>
<evidence type="ECO:0000313" key="13">
    <source>
        <dbReference type="EMBL" id="KIJ47075.1"/>
    </source>
</evidence>
<evidence type="ECO:0000256" key="11">
    <source>
        <dbReference type="ARBA" id="ARBA00023136"/>
    </source>
</evidence>
<dbReference type="InterPro" id="IPR017972">
    <property type="entry name" value="Cyt_P450_CS"/>
</dbReference>
<dbReference type="OrthoDB" id="3934656at2759"/>
<dbReference type="SUPFAM" id="SSF48264">
    <property type="entry name" value="Cytochrome P450"/>
    <property type="match status" value="1"/>
</dbReference>
<evidence type="ECO:0000313" key="14">
    <source>
        <dbReference type="Proteomes" id="UP000054279"/>
    </source>
</evidence>
<dbReference type="InterPro" id="IPR001128">
    <property type="entry name" value="Cyt_P450"/>
</dbReference>
<evidence type="ECO:0000256" key="3">
    <source>
        <dbReference type="ARBA" id="ARBA00010617"/>
    </source>
</evidence>
<dbReference type="InterPro" id="IPR050364">
    <property type="entry name" value="Cytochrome_P450_fung"/>
</dbReference>